<keyword evidence="8" id="KW-1185">Reference proteome</keyword>
<organism evidence="7 8">
    <name type="scientific">Dendrobium chrysotoxum</name>
    <name type="common">Orchid</name>
    <dbReference type="NCBI Taxonomy" id="161865"/>
    <lineage>
        <taxon>Eukaryota</taxon>
        <taxon>Viridiplantae</taxon>
        <taxon>Streptophyta</taxon>
        <taxon>Embryophyta</taxon>
        <taxon>Tracheophyta</taxon>
        <taxon>Spermatophyta</taxon>
        <taxon>Magnoliopsida</taxon>
        <taxon>Liliopsida</taxon>
        <taxon>Asparagales</taxon>
        <taxon>Orchidaceae</taxon>
        <taxon>Epidendroideae</taxon>
        <taxon>Malaxideae</taxon>
        <taxon>Dendrobiinae</taxon>
        <taxon>Dendrobium</taxon>
    </lineage>
</organism>
<dbReference type="Pfam" id="PF03171">
    <property type="entry name" value="2OG-FeII_Oxy"/>
    <property type="match status" value="1"/>
</dbReference>
<dbReference type="Gene3D" id="2.60.120.330">
    <property type="entry name" value="B-lactam Antibiotic, Isopenicillin N Synthase, Chain"/>
    <property type="match status" value="1"/>
</dbReference>
<proteinExistence type="inferred from homology"/>
<sequence length="387" mass="43905">MAAAATVCEAFTSAEANTTALNCISISDPDIQKSISLLKQACLDSGFFYVIDHGISEEFMNEVFFQSRKFFYLPLHKKMELLRNEKHRGYTPTLDETLDPENQVHGDFKEGYYIGVEVPEDDPDVEKPFYGPNQWPSEDILPGWRQIMEQYQKEALRVSRAIAKIIALALDLDADFFDKPQMLGEPIATLRLLHYEGKISDPARGIYGCGAHSDFGLITLLATDDVAGLQICKDKDAKPRIWEYVAPLKGGFIVNLGDMLERLSNDVFRSTLHRVVLDGQERYSIAFFADPNHECLVECLPSCTSEMNPPKYPPITCAAYMCQRYNDTHLDLSSYGWSFGELLQFLERLAFVEISGYLSQFNLDFVCDDFLTASQSSFLIQKLNYLY</sequence>
<keyword evidence="4 5" id="KW-0408">Iron</keyword>
<protein>
    <recommendedName>
        <fullName evidence="6">Fe2OG dioxygenase domain-containing protein</fullName>
    </recommendedName>
</protein>
<dbReference type="EMBL" id="JAGFBR010000005">
    <property type="protein sequence ID" value="KAH0467253.1"/>
    <property type="molecule type" value="Genomic_DNA"/>
</dbReference>
<dbReference type="InterPro" id="IPR026992">
    <property type="entry name" value="DIOX_N"/>
</dbReference>
<dbReference type="PANTHER" id="PTHR10209:SF867">
    <property type="entry name" value="2-OXOGLUTARATE (2OG) AND FE(II)-DEPENDENT OXYGENASE SUPERFAMILY PROTEIN"/>
    <property type="match status" value="1"/>
</dbReference>
<evidence type="ECO:0000256" key="5">
    <source>
        <dbReference type="RuleBase" id="RU003682"/>
    </source>
</evidence>
<dbReference type="AlphaFoldDB" id="A0AAV7HIJ3"/>
<keyword evidence="2 5" id="KW-0479">Metal-binding</keyword>
<evidence type="ECO:0000313" key="7">
    <source>
        <dbReference type="EMBL" id="KAH0467253.1"/>
    </source>
</evidence>
<gene>
    <name evidence="7" type="ORF">IEQ34_004491</name>
</gene>
<comment type="caution">
    <text evidence="7">The sequence shown here is derived from an EMBL/GenBank/DDBJ whole genome shotgun (WGS) entry which is preliminary data.</text>
</comment>
<dbReference type="SUPFAM" id="SSF51197">
    <property type="entry name" value="Clavaminate synthase-like"/>
    <property type="match status" value="1"/>
</dbReference>
<evidence type="ECO:0000256" key="4">
    <source>
        <dbReference type="ARBA" id="ARBA00023004"/>
    </source>
</evidence>
<dbReference type="InterPro" id="IPR005123">
    <property type="entry name" value="Oxoglu/Fe-dep_dioxygenase_dom"/>
</dbReference>
<evidence type="ECO:0000256" key="1">
    <source>
        <dbReference type="ARBA" id="ARBA00008056"/>
    </source>
</evidence>
<evidence type="ECO:0000259" key="6">
    <source>
        <dbReference type="PROSITE" id="PS51471"/>
    </source>
</evidence>
<accession>A0AAV7HIJ3</accession>
<dbReference type="InterPro" id="IPR027443">
    <property type="entry name" value="IPNS-like_sf"/>
</dbReference>
<evidence type="ECO:0000256" key="2">
    <source>
        <dbReference type="ARBA" id="ARBA00022723"/>
    </source>
</evidence>
<dbReference type="Proteomes" id="UP000775213">
    <property type="component" value="Unassembled WGS sequence"/>
</dbReference>
<dbReference type="PROSITE" id="PS51471">
    <property type="entry name" value="FE2OG_OXY"/>
    <property type="match status" value="1"/>
</dbReference>
<evidence type="ECO:0000313" key="8">
    <source>
        <dbReference type="Proteomes" id="UP000775213"/>
    </source>
</evidence>
<evidence type="ECO:0000256" key="3">
    <source>
        <dbReference type="ARBA" id="ARBA00023002"/>
    </source>
</evidence>
<dbReference type="FunFam" id="2.60.120.330:FF:000006">
    <property type="entry name" value="2-oxoglutarate-Fe(II) type oxidoreductase hxnY"/>
    <property type="match status" value="1"/>
</dbReference>
<dbReference type="Pfam" id="PF14226">
    <property type="entry name" value="DIOX_N"/>
    <property type="match status" value="1"/>
</dbReference>
<dbReference type="PRINTS" id="PR00682">
    <property type="entry name" value="IPNSYNTHASE"/>
</dbReference>
<name>A0AAV7HIJ3_DENCH</name>
<reference evidence="7 8" key="1">
    <citation type="journal article" date="2021" name="Hortic Res">
        <title>Chromosome-scale assembly of the Dendrobium chrysotoxum genome enhances the understanding of orchid evolution.</title>
        <authorList>
            <person name="Zhang Y."/>
            <person name="Zhang G.Q."/>
            <person name="Zhang D."/>
            <person name="Liu X.D."/>
            <person name="Xu X.Y."/>
            <person name="Sun W.H."/>
            <person name="Yu X."/>
            <person name="Zhu X."/>
            <person name="Wang Z.W."/>
            <person name="Zhao X."/>
            <person name="Zhong W.Y."/>
            <person name="Chen H."/>
            <person name="Yin W.L."/>
            <person name="Huang T."/>
            <person name="Niu S.C."/>
            <person name="Liu Z.J."/>
        </authorList>
    </citation>
    <scope>NUCLEOTIDE SEQUENCE [LARGE SCALE GENOMIC DNA]</scope>
    <source>
        <strain evidence="7">Lindl</strain>
    </source>
</reference>
<dbReference type="PANTHER" id="PTHR10209">
    <property type="entry name" value="OXIDOREDUCTASE, 2OG-FE II OXYGENASE FAMILY PROTEIN"/>
    <property type="match status" value="1"/>
</dbReference>
<dbReference type="GO" id="GO:0046872">
    <property type="term" value="F:metal ion binding"/>
    <property type="evidence" value="ECO:0007669"/>
    <property type="project" value="UniProtKB-KW"/>
</dbReference>
<dbReference type="GO" id="GO:0051213">
    <property type="term" value="F:dioxygenase activity"/>
    <property type="evidence" value="ECO:0007669"/>
    <property type="project" value="UniProtKB-ARBA"/>
</dbReference>
<keyword evidence="3 5" id="KW-0560">Oxidoreductase</keyword>
<comment type="similarity">
    <text evidence="1 5">Belongs to the iron/ascorbate-dependent oxidoreductase family.</text>
</comment>
<dbReference type="InterPro" id="IPR044861">
    <property type="entry name" value="IPNS-like_FE2OG_OXY"/>
</dbReference>
<feature type="domain" description="Fe2OG dioxygenase" evidence="6">
    <location>
        <begin position="186"/>
        <end position="291"/>
    </location>
</feature>